<protein>
    <submittedName>
        <fullName evidence="2">Uncharacterized protein</fullName>
    </submittedName>
</protein>
<sequence length="71" mass="7076">MPGVAGQAGLHGHGLEQLGEEDDRAGDRLAHQEEATARLAGGLAAGGGRTNSLYGRETPAGLAHSLSGLGM</sequence>
<feature type="compositionally biased region" description="Low complexity" evidence="1">
    <location>
        <begin position="1"/>
        <end position="10"/>
    </location>
</feature>
<organism evidence="2 3">
    <name type="scientific">Streptomyces lateritius</name>
    <dbReference type="NCBI Taxonomy" id="67313"/>
    <lineage>
        <taxon>Bacteria</taxon>
        <taxon>Bacillati</taxon>
        <taxon>Actinomycetota</taxon>
        <taxon>Actinomycetes</taxon>
        <taxon>Kitasatosporales</taxon>
        <taxon>Streptomycetaceae</taxon>
        <taxon>Streptomyces</taxon>
    </lineage>
</organism>
<reference evidence="2 3" key="1">
    <citation type="submission" date="2024-10" db="EMBL/GenBank/DDBJ databases">
        <title>The Natural Products Discovery Center: Release of the First 8490 Sequenced Strains for Exploring Actinobacteria Biosynthetic Diversity.</title>
        <authorList>
            <person name="Kalkreuter E."/>
            <person name="Kautsar S.A."/>
            <person name="Yang D."/>
            <person name="Bader C.D."/>
            <person name="Teijaro C.N."/>
            <person name="Fluegel L."/>
            <person name="Davis C.M."/>
            <person name="Simpson J.R."/>
            <person name="Lauterbach L."/>
            <person name="Steele A.D."/>
            <person name="Gui C."/>
            <person name="Meng S."/>
            <person name="Li G."/>
            <person name="Viehrig K."/>
            <person name="Ye F."/>
            <person name="Su P."/>
            <person name="Kiefer A.F."/>
            <person name="Nichols A."/>
            <person name="Cepeda A.J."/>
            <person name="Yan W."/>
            <person name="Fan B."/>
            <person name="Jiang Y."/>
            <person name="Adhikari A."/>
            <person name="Zheng C.-J."/>
            <person name="Schuster L."/>
            <person name="Cowan T.M."/>
            <person name="Smanski M.J."/>
            <person name="Chevrette M.G."/>
            <person name="De Carvalho L.P.S."/>
            <person name="Shen B."/>
        </authorList>
    </citation>
    <scope>NUCLEOTIDE SEQUENCE [LARGE SCALE GENOMIC DNA]</scope>
    <source>
        <strain evidence="2 3">NPDC015755</strain>
    </source>
</reference>
<evidence type="ECO:0000313" key="2">
    <source>
        <dbReference type="EMBL" id="MFF8277387.1"/>
    </source>
</evidence>
<feature type="region of interest" description="Disordered" evidence="1">
    <location>
        <begin position="1"/>
        <end position="71"/>
    </location>
</feature>
<dbReference type="EMBL" id="JBIBSM010000007">
    <property type="protein sequence ID" value="MFF8277387.1"/>
    <property type="molecule type" value="Genomic_DNA"/>
</dbReference>
<name>A0ABW6YC32_9ACTN</name>
<feature type="compositionally biased region" description="Basic and acidic residues" evidence="1">
    <location>
        <begin position="25"/>
        <end position="36"/>
    </location>
</feature>
<dbReference type="Proteomes" id="UP001603013">
    <property type="component" value="Unassembled WGS sequence"/>
</dbReference>
<comment type="caution">
    <text evidence="2">The sequence shown here is derived from an EMBL/GenBank/DDBJ whole genome shotgun (WGS) entry which is preliminary data.</text>
</comment>
<dbReference type="RefSeq" id="WP_391934689.1">
    <property type="nucleotide sequence ID" value="NZ_JBIBSM010000007.1"/>
</dbReference>
<gene>
    <name evidence="2" type="ORF">ACF05T_14940</name>
</gene>
<evidence type="ECO:0000256" key="1">
    <source>
        <dbReference type="SAM" id="MobiDB-lite"/>
    </source>
</evidence>
<keyword evidence="3" id="KW-1185">Reference proteome</keyword>
<proteinExistence type="predicted"/>
<accession>A0ABW6YC32</accession>
<evidence type="ECO:0000313" key="3">
    <source>
        <dbReference type="Proteomes" id="UP001603013"/>
    </source>
</evidence>